<dbReference type="EMBL" id="JAAAJB010000662">
    <property type="protein sequence ID" value="KAG0252456.1"/>
    <property type="molecule type" value="Genomic_DNA"/>
</dbReference>
<dbReference type="Gene3D" id="3.30.1140.40">
    <property type="entry name" value="Tctex-1"/>
    <property type="match status" value="1"/>
</dbReference>
<protein>
    <submittedName>
        <fullName evidence="1">Dynein light chain Tctex-type 3</fullName>
    </submittedName>
</protein>
<dbReference type="OrthoDB" id="10059120at2759"/>
<dbReference type="PANTHER" id="PTHR21255:SF4">
    <property type="entry name" value="DYNEIN LIGHT CHAIN TCTEX-TYPE"/>
    <property type="match status" value="1"/>
</dbReference>
<reference evidence="1" key="1">
    <citation type="journal article" date="2020" name="Fungal Divers.">
        <title>Resolving the Mortierellaceae phylogeny through synthesis of multi-gene phylogenetics and phylogenomics.</title>
        <authorList>
            <person name="Vandepol N."/>
            <person name="Liber J."/>
            <person name="Desiro A."/>
            <person name="Na H."/>
            <person name="Kennedy M."/>
            <person name="Barry K."/>
            <person name="Grigoriev I.V."/>
            <person name="Miller A.N."/>
            <person name="O'Donnell K."/>
            <person name="Stajich J.E."/>
            <person name="Bonito G."/>
        </authorList>
    </citation>
    <scope>NUCLEOTIDE SEQUENCE</scope>
    <source>
        <strain evidence="1">BC1065</strain>
    </source>
</reference>
<dbReference type="CDD" id="cd21455">
    <property type="entry name" value="DLC-like_DYNLT1_DYNLT3"/>
    <property type="match status" value="1"/>
</dbReference>
<dbReference type="Pfam" id="PF03645">
    <property type="entry name" value="Tctex-1"/>
    <property type="match status" value="1"/>
</dbReference>
<gene>
    <name evidence="1" type="primary">DYNLT3</name>
    <name evidence="1" type="ORF">DFQ27_008073</name>
</gene>
<dbReference type="AlphaFoldDB" id="A0A9P6PRC6"/>
<keyword evidence="2" id="KW-1185">Reference proteome</keyword>
<dbReference type="GO" id="GO:0005737">
    <property type="term" value="C:cytoplasm"/>
    <property type="evidence" value="ECO:0007669"/>
    <property type="project" value="TreeGrafter"/>
</dbReference>
<dbReference type="GO" id="GO:0045505">
    <property type="term" value="F:dynein intermediate chain binding"/>
    <property type="evidence" value="ECO:0007669"/>
    <property type="project" value="TreeGrafter"/>
</dbReference>
<dbReference type="Proteomes" id="UP000807716">
    <property type="component" value="Unassembled WGS sequence"/>
</dbReference>
<comment type="caution">
    <text evidence="1">The sequence shown here is derived from an EMBL/GenBank/DDBJ whole genome shotgun (WGS) entry which is preliminary data.</text>
</comment>
<dbReference type="GO" id="GO:0005868">
    <property type="term" value="C:cytoplasmic dynein complex"/>
    <property type="evidence" value="ECO:0007669"/>
    <property type="project" value="TreeGrafter"/>
</dbReference>
<organism evidence="1 2">
    <name type="scientific">Actinomortierella ambigua</name>
    <dbReference type="NCBI Taxonomy" id="1343610"/>
    <lineage>
        <taxon>Eukaryota</taxon>
        <taxon>Fungi</taxon>
        <taxon>Fungi incertae sedis</taxon>
        <taxon>Mucoromycota</taxon>
        <taxon>Mortierellomycotina</taxon>
        <taxon>Mortierellomycetes</taxon>
        <taxon>Mortierellales</taxon>
        <taxon>Mortierellaceae</taxon>
        <taxon>Actinomortierella</taxon>
    </lineage>
</organism>
<name>A0A9P6PRC6_9FUNG</name>
<evidence type="ECO:0000313" key="2">
    <source>
        <dbReference type="Proteomes" id="UP000807716"/>
    </source>
</evidence>
<dbReference type="InterPro" id="IPR038586">
    <property type="entry name" value="Tctex-1-like_sf"/>
</dbReference>
<evidence type="ECO:0000313" key="1">
    <source>
        <dbReference type="EMBL" id="KAG0252456.1"/>
    </source>
</evidence>
<dbReference type="PANTHER" id="PTHR21255">
    <property type="entry name" value="T-COMPLEX-ASSOCIATED-TESTIS-EXPRESSED 1/ DYNEIN LIGHT CHAIN"/>
    <property type="match status" value="1"/>
</dbReference>
<sequence>MASEESSTKPKFDTKVAAQILEEVTKKVLRDAVYRADRVSEWQAAINHDCITRLTQIKGTFKYIVTSTILEPVGAGVHATSTSLWDAETDGSTVYRHDGKGVIAIVQAFGLAV</sequence>
<proteinExistence type="predicted"/>
<accession>A0A9P6PRC6</accession>
<dbReference type="GO" id="GO:0007018">
    <property type="term" value="P:microtubule-based movement"/>
    <property type="evidence" value="ECO:0007669"/>
    <property type="project" value="TreeGrafter"/>
</dbReference>
<dbReference type="InterPro" id="IPR005334">
    <property type="entry name" value="Tctex-1-like"/>
</dbReference>